<dbReference type="EMBL" id="MU251449">
    <property type="protein sequence ID" value="KAG9234875.1"/>
    <property type="molecule type" value="Genomic_DNA"/>
</dbReference>
<organism evidence="2 3">
    <name type="scientific">Amylocarpus encephaloides</name>
    <dbReference type="NCBI Taxonomy" id="45428"/>
    <lineage>
        <taxon>Eukaryota</taxon>
        <taxon>Fungi</taxon>
        <taxon>Dikarya</taxon>
        <taxon>Ascomycota</taxon>
        <taxon>Pezizomycotina</taxon>
        <taxon>Leotiomycetes</taxon>
        <taxon>Helotiales</taxon>
        <taxon>Helotiales incertae sedis</taxon>
        <taxon>Amylocarpus</taxon>
    </lineage>
</organism>
<accession>A0A9P7YKS2</accession>
<comment type="caution">
    <text evidence="2">The sequence shown here is derived from an EMBL/GenBank/DDBJ whole genome shotgun (WGS) entry which is preliminary data.</text>
</comment>
<keyword evidence="3" id="KW-1185">Reference proteome</keyword>
<evidence type="ECO:0000313" key="2">
    <source>
        <dbReference type="EMBL" id="KAG9234875.1"/>
    </source>
</evidence>
<proteinExistence type="predicted"/>
<feature type="region of interest" description="Disordered" evidence="1">
    <location>
        <begin position="108"/>
        <end position="131"/>
    </location>
</feature>
<dbReference type="InterPro" id="IPR035186">
    <property type="entry name" value="DUF5308"/>
</dbReference>
<sequence length="211" mass="22133">MASNLLHNSSTNLAYHLTDISLAPVLSSSNRPASRASQSESRALTGLTTSALTAYDSASRLGLGAPLRIMIEMKSDGPLVFHSYLSPQGQSNALGRGIIEQARAELRPLSGTTETEGGSPILPETPLTGEDPLVNGELSRTQGAEASATNETENNVSQAPPLLVASVIAPTSSEAGEARGLAARLEMVGRQFQREWAAEQLQAEDHDGEDG</sequence>
<dbReference type="OrthoDB" id="5305418at2759"/>
<evidence type="ECO:0000256" key="1">
    <source>
        <dbReference type="SAM" id="MobiDB-lite"/>
    </source>
</evidence>
<evidence type="ECO:0000313" key="3">
    <source>
        <dbReference type="Proteomes" id="UP000824998"/>
    </source>
</evidence>
<dbReference type="Pfam" id="PF17233">
    <property type="entry name" value="DUF5308"/>
    <property type="match status" value="1"/>
</dbReference>
<dbReference type="AlphaFoldDB" id="A0A9P7YKS2"/>
<reference evidence="2" key="1">
    <citation type="journal article" date="2021" name="IMA Fungus">
        <title>Genomic characterization of three marine fungi, including Emericellopsis atlantica sp. nov. with signatures of a generalist lifestyle and marine biomass degradation.</title>
        <authorList>
            <person name="Hagestad O.C."/>
            <person name="Hou L."/>
            <person name="Andersen J.H."/>
            <person name="Hansen E.H."/>
            <person name="Altermark B."/>
            <person name="Li C."/>
            <person name="Kuhnert E."/>
            <person name="Cox R.J."/>
            <person name="Crous P.W."/>
            <person name="Spatafora J.W."/>
            <person name="Lail K."/>
            <person name="Amirebrahimi M."/>
            <person name="Lipzen A."/>
            <person name="Pangilinan J."/>
            <person name="Andreopoulos W."/>
            <person name="Hayes R.D."/>
            <person name="Ng V."/>
            <person name="Grigoriev I.V."/>
            <person name="Jackson S.A."/>
            <person name="Sutton T.D.S."/>
            <person name="Dobson A.D.W."/>
            <person name="Rama T."/>
        </authorList>
    </citation>
    <scope>NUCLEOTIDE SEQUENCE</scope>
    <source>
        <strain evidence="2">TRa018bII</strain>
    </source>
</reference>
<name>A0A9P7YKS2_9HELO</name>
<protein>
    <submittedName>
        <fullName evidence="2">Uncharacterized protein</fullName>
    </submittedName>
</protein>
<gene>
    <name evidence="2" type="ORF">BJ875DRAFT_375473</name>
</gene>
<dbReference type="Proteomes" id="UP000824998">
    <property type="component" value="Unassembled WGS sequence"/>
</dbReference>